<gene>
    <name evidence="3" type="ORF">G7067_02810</name>
</gene>
<feature type="domain" description="SpaA-like prealbumin fold" evidence="2">
    <location>
        <begin position="212"/>
        <end position="278"/>
    </location>
</feature>
<feature type="domain" description="SpaA-like prealbumin fold" evidence="2">
    <location>
        <begin position="331"/>
        <end position="431"/>
    </location>
</feature>
<name>A0A6G8FGE2_9MICO</name>
<proteinExistence type="predicted"/>
<feature type="domain" description="SpaA-like prealbumin fold" evidence="2">
    <location>
        <begin position="539"/>
        <end position="634"/>
    </location>
</feature>
<dbReference type="EMBL" id="CP049934">
    <property type="protein sequence ID" value="QIM15586.1"/>
    <property type="molecule type" value="Genomic_DNA"/>
</dbReference>
<dbReference type="KEGG" id="lins:G7067_02810"/>
<evidence type="ECO:0000313" key="3">
    <source>
        <dbReference type="EMBL" id="QIM15586.1"/>
    </source>
</evidence>
<dbReference type="Pfam" id="PF19403">
    <property type="entry name" value="SpaA_2"/>
    <property type="match status" value="5"/>
</dbReference>
<dbReference type="AlphaFoldDB" id="A0A6G8FGE2"/>
<evidence type="ECO:0000256" key="1">
    <source>
        <dbReference type="SAM" id="MobiDB-lite"/>
    </source>
</evidence>
<organism evidence="3 4">
    <name type="scientific">Leucobacter insecticola</name>
    <dbReference type="NCBI Taxonomy" id="2714934"/>
    <lineage>
        <taxon>Bacteria</taxon>
        <taxon>Bacillati</taxon>
        <taxon>Actinomycetota</taxon>
        <taxon>Actinomycetes</taxon>
        <taxon>Micrococcales</taxon>
        <taxon>Microbacteriaceae</taxon>
        <taxon>Leucobacter</taxon>
    </lineage>
</organism>
<feature type="domain" description="SpaA-like prealbumin fold" evidence="2">
    <location>
        <begin position="639"/>
        <end position="746"/>
    </location>
</feature>
<dbReference type="RefSeq" id="WP_166321818.1">
    <property type="nucleotide sequence ID" value="NZ_CP049934.1"/>
</dbReference>
<sequence>MELHRYDKLPGVTPASQSSVTNDTGAVNFPLNYAGGTTVGTITLAETQQPGYTLVTQGGARGVCVNISTGASVPVVNDPLHATAFSVEAPASAAISCTVYNRPPAPLASLAVDKTWVVNGVTYSNGNQPIGIDGQLTLGGTDQAWGDPRGGLTVGSTLEINEEVTFTGRELCSLTSQRITLHNGAPVDLPLPYSATITADNTYTITNVVTCTAQLTLKKVVQGGNADPASWTLDAVAPAGALPGPNGASGSSGATAEVTPNTRYPLAESSGSQLYTQTITQGGNPQLPSTGSWQCLQVDDQGNVIPGFADGINGAVIVPLGFRVQCTAVNQTASLTLIKQVTNDDGGTREPADWELTASPTGTFPSGLEAETVTGSETGETVSVRPGTTYALSESGPSGYALESLKCDTGPNGTFEATTSVTVQALGNVRCVFVNTDQAATLSLVKVVDNGTTGATTAASAWTLSATGTDTVSGAAGSPEVTAQSVAAGVYDLAETGPGGYDASDWSCTGATSSDASSVTLSPGENVICTITNTAIAPTLTLEKEVQNSHGGSRAENEFPLSATGPTTVNGLSGTPATTQVPVQIGTYTLGETNIDPIGYELSGLVCSNDGELLGTSLADPTATLALGDEVVCTFTNADRPATLTLIKEVEQGDTGSTRLPAEWTLTATPNGIAGQESVSGNGTGVRAGGGVETVSVFGGDYTLSEEGPGGFDAGDWICEGGVVFDTVLGGQAVTVPTGGNVICTITNTALSPNSRSSRSSKTAPRAAAGNPVIGR</sequence>
<reference evidence="3 4" key="1">
    <citation type="submission" date="2020-03" db="EMBL/GenBank/DDBJ databases">
        <title>Leucobacter sp. nov., isolated from beetles.</title>
        <authorList>
            <person name="Hyun D.-W."/>
            <person name="Bae J.-W."/>
        </authorList>
    </citation>
    <scope>NUCLEOTIDE SEQUENCE [LARGE SCALE GENOMIC DNA]</scope>
    <source>
        <strain evidence="3 4">HDW9B</strain>
    </source>
</reference>
<evidence type="ECO:0000313" key="4">
    <source>
        <dbReference type="Proteomes" id="UP000501387"/>
    </source>
</evidence>
<feature type="region of interest" description="Disordered" evidence="1">
    <location>
        <begin position="1"/>
        <end position="21"/>
    </location>
</feature>
<feature type="compositionally biased region" description="Low complexity" evidence="1">
    <location>
        <begin position="751"/>
        <end position="769"/>
    </location>
</feature>
<protein>
    <recommendedName>
        <fullName evidence="2">SpaA-like prealbumin fold domain-containing protein</fullName>
    </recommendedName>
</protein>
<feature type="region of interest" description="Disordered" evidence="1">
    <location>
        <begin position="751"/>
        <end position="776"/>
    </location>
</feature>
<feature type="domain" description="SpaA-like prealbumin fold" evidence="2">
    <location>
        <begin position="437"/>
        <end position="531"/>
    </location>
</feature>
<dbReference type="InterPro" id="IPR045826">
    <property type="entry name" value="SpaA_PFL_dom_2"/>
</dbReference>
<evidence type="ECO:0000259" key="2">
    <source>
        <dbReference type="Pfam" id="PF19403"/>
    </source>
</evidence>
<accession>A0A6G8FGE2</accession>
<dbReference type="Proteomes" id="UP000501387">
    <property type="component" value="Chromosome"/>
</dbReference>
<keyword evidence="4" id="KW-1185">Reference proteome</keyword>